<name>A0A3M4SY63_PSEA0</name>
<reference evidence="2 3" key="1">
    <citation type="submission" date="2018-08" db="EMBL/GenBank/DDBJ databases">
        <title>Recombination of ecologically and evolutionarily significant loci maintains genetic cohesion in the Pseudomonas syringae species complex.</title>
        <authorList>
            <person name="Dillon M."/>
            <person name="Thakur S."/>
            <person name="Almeida R.N.D."/>
            <person name="Weir B.S."/>
            <person name="Guttman D.S."/>
        </authorList>
    </citation>
    <scope>NUCLEOTIDE SEQUENCE [LARGE SCALE GENOMIC DNA]</scope>
    <source>
        <strain evidence="2 3">ICMP 5931</strain>
    </source>
</reference>
<feature type="region of interest" description="Disordered" evidence="1">
    <location>
        <begin position="1"/>
        <end position="30"/>
    </location>
</feature>
<dbReference type="EMBL" id="RBRS01000160">
    <property type="protein sequence ID" value="RMR19817.1"/>
    <property type="molecule type" value="Genomic_DNA"/>
</dbReference>
<feature type="compositionally biased region" description="Basic residues" evidence="1">
    <location>
        <begin position="17"/>
        <end position="30"/>
    </location>
</feature>
<gene>
    <name evidence="2" type="ORF">ALP90_100756</name>
</gene>
<protein>
    <submittedName>
        <fullName evidence="2">Uncharacterized protein</fullName>
    </submittedName>
</protein>
<accession>A0A3M4SY63</accession>
<evidence type="ECO:0000256" key="1">
    <source>
        <dbReference type="SAM" id="MobiDB-lite"/>
    </source>
</evidence>
<proteinExistence type="predicted"/>
<organism evidence="2 3">
    <name type="scientific">Pseudomonas amygdali pv. ulmi</name>
    <dbReference type="NCBI Taxonomy" id="251720"/>
    <lineage>
        <taxon>Bacteria</taxon>
        <taxon>Pseudomonadati</taxon>
        <taxon>Pseudomonadota</taxon>
        <taxon>Gammaproteobacteria</taxon>
        <taxon>Pseudomonadales</taxon>
        <taxon>Pseudomonadaceae</taxon>
        <taxon>Pseudomonas</taxon>
        <taxon>Pseudomonas amygdali</taxon>
    </lineage>
</organism>
<evidence type="ECO:0000313" key="2">
    <source>
        <dbReference type="EMBL" id="RMR19817.1"/>
    </source>
</evidence>
<dbReference type="Proteomes" id="UP000271097">
    <property type="component" value="Unassembled WGS sequence"/>
</dbReference>
<sequence length="104" mass="11422">MSRSLLSTGLHMASETKKRKRASRAKAKAKQTRLQRAGHITFVPDTDFSFDIEPFGDVDLCSCCQTAYLNDMFPDASCVSVSMREGPGGFAITAVIHHDEEPPC</sequence>
<comment type="caution">
    <text evidence="2">The sequence shown here is derived from an EMBL/GenBank/DDBJ whole genome shotgun (WGS) entry which is preliminary data.</text>
</comment>
<evidence type="ECO:0000313" key="3">
    <source>
        <dbReference type="Proteomes" id="UP000271097"/>
    </source>
</evidence>
<dbReference type="AlphaFoldDB" id="A0A3M4SY63"/>